<evidence type="ECO:0000313" key="3">
    <source>
        <dbReference type="Proteomes" id="UP001419268"/>
    </source>
</evidence>
<evidence type="ECO:0000313" key="2">
    <source>
        <dbReference type="EMBL" id="KAK9100138.1"/>
    </source>
</evidence>
<evidence type="ECO:0000256" key="1">
    <source>
        <dbReference type="SAM" id="MobiDB-lite"/>
    </source>
</evidence>
<proteinExistence type="predicted"/>
<dbReference type="AlphaFoldDB" id="A0AAP0HSW9"/>
<sequence>MTNHGGGKVVPRWRKGGHGDGNAGHMATKPREPKAAKRGRGGAMLGRWRRCSREAIATPEEKTAQPATQSAVSSACVARGGESRRVAVDVDDDKRVDGNSDDGGEDCAAAAKANLRERGTRRMGFVLPFLCCDRSATMLKSVADRLSRDLSQPWREIYGGRNQRQICDNIQFVTMFVTNMSLNCCFLVNRDKRTI</sequence>
<accession>A0AAP0HSW9</accession>
<dbReference type="EMBL" id="JBBNAG010000010">
    <property type="protein sequence ID" value="KAK9100138.1"/>
    <property type="molecule type" value="Genomic_DNA"/>
</dbReference>
<feature type="region of interest" description="Disordered" evidence="1">
    <location>
        <begin position="1"/>
        <end position="44"/>
    </location>
</feature>
<dbReference type="Proteomes" id="UP001419268">
    <property type="component" value="Unassembled WGS sequence"/>
</dbReference>
<protein>
    <submittedName>
        <fullName evidence="2">Uncharacterized protein</fullName>
    </submittedName>
</protein>
<keyword evidence="3" id="KW-1185">Reference proteome</keyword>
<comment type="caution">
    <text evidence="2">The sequence shown here is derived from an EMBL/GenBank/DDBJ whole genome shotgun (WGS) entry which is preliminary data.</text>
</comment>
<name>A0AAP0HSW9_9MAGN</name>
<reference evidence="2 3" key="1">
    <citation type="submission" date="2024-01" db="EMBL/GenBank/DDBJ databases">
        <title>Genome assemblies of Stephania.</title>
        <authorList>
            <person name="Yang L."/>
        </authorList>
    </citation>
    <scope>NUCLEOTIDE SEQUENCE [LARGE SCALE GENOMIC DNA]</scope>
    <source>
        <strain evidence="2">JXDWG</strain>
        <tissue evidence="2">Leaf</tissue>
    </source>
</reference>
<organism evidence="2 3">
    <name type="scientific">Stephania cephalantha</name>
    <dbReference type="NCBI Taxonomy" id="152367"/>
    <lineage>
        <taxon>Eukaryota</taxon>
        <taxon>Viridiplantae</taxon>
        <taxon>Streptophyta</taxon>
        <taxon>Embryophyta</taxon>
        <taxon>Tracheophyta</taxon>
        <taxon>Spermatophyta</taxon>
        <taxon>Magnoliopsida</taxon>
        <taxon>Ranunculales</taxon>
        <taxon>Menispermaceae</taxon>
        <taxon>Menispermoideae</taxon>
        <taxon>Cissampelideae</taxon>
        <taxon>Stephania</taxon>
    </lineage>
</organism>
<gene>
    <name evidence="2" type="ORF">Scep_023568</name>
</gene>